<evidence type="ECO:0000256" key="3">
    <source>
        <dbReference type="ARBA" id="ARBA00022475"/>
    </source>
</evidence>
<feature type="domain" description="CNNM transmembrane" evidence="13">
    <location>
        <begin position="12"/>
        <end position="200"/>
    </location>
</feature>
<dbReference type="InterPro" id="IPR002550">
    <property type="entry name" value="CNNM"/>
</dbReference>
<comment type="similarity">
    <text evidence="2">Belongs to the UPF0053 family.</text>
</comment>
<dbReference type="InterPro" id="IPR046342">
    <property type="entry name" value="CBS_dom_sf"/>
</dbReference>
<feature type="transmembrane region" description="Helical" evidence="11">
    <location>
        <begin position="15"/>
        <end position="41"/>
    </location>
</feature>
<evidence type="ECO:0000256" key="2">
    <source>
        <dbReference type="ARBA" id="ARBA00006337"/>
    </source>
</evidence>
<evidence type="ECO:0000256" key="11">
    <source>
        <dbReference type="SAM" id="Phobius"/>
    </source>
</evidence>
<dbReference type="PROSITE" id="PS51371">
    <property type="entry name" value="CBS"/>
    <property type="match status" value="2"/>
</dbReference>
<organism evidence="14 15">
    <name type="scientific">Paenimyroides ceti</name>
    <dbReference type="NCBI Taxonomy" id="395087"/>
    <lineage>
        <taxon>Bacteria</taxon>
        <taxon>Pseudomonadati</taxon>
        <taxon>Bacteroidota</taxon>
        <taxon>Flavobacteriia</taxon>
        <taxon>Flavobacteriales</taxon>
        <taxon>Flavobacteriaceae</taxon>
        <taxon>Paenimyroides</taxon>
    </lineage>
</organism>
<protein>
    <submittedName>
        <fullName evidence="14">Gliding motility-associated protein GldE</fullName>
    </submittedName>
</protein>
<dbReference type="SUPFAM" id="SSF54631">
    <property type="entry name" value="CBS-domain pair"/>
    <property type="match status" value="1"/>
</dbReference>
<feature type="transmembrane region" description="Helical" evidence="11">
    <location>
        <begin position="106"/>
        <end position="126"/>
    </location>
</feature>
<dbReference type="Pfam" id="PF03471">
    <property type="entry name" value="CorC_HlyC"/>
    <property type="match status" value="1"/>
</dbReference>
<dbReference type="Gene3D" id="3.30.465.10">
    <property type="match status" value="1"/>
</dbReference>
<dbReference type="Gene3D" id="3.10.580.10">
    <property type="entry name" value="CBS-domain"/>
    <property type="match status" value="1"/>
</dbReference>
<evidence type="ECO:0000313" key="15">
    <source>
        <dbReference type="Proteomes" id="UP001242368"/>
    </source>
</evidence>
<dbReference type="PROSITE" id="PS51846">
    <property type="entry name" value="CNNM"/>
    <property type="match status" value="1"/>
</dbReference>
<evidence type="ECO:0000256" key="9">
    <source>
        <dbReference type="PROSITE-ProRule" id="PRU00703"/>
    </source>
</evidence>
<feature type="domain" description="CBS" evidence="12">
    <location>
        <begin position="282"/>
        <end position="339"/>
    </location>
</feature>
<feature type="domain" description="CBS" evidence="12">
    <location>
        <begin position="219"/>
        <end position="280"/>
    </location>
</feature>
<dbReference type="NCBIfam" id="TIGR03520">
    <property type="entry name" value="GldE"/>
    <property type="match status" value="1"/>
</dbReference>
<accession>A0ABT8CUE8</accession>
<dbReference type="CDD" id="cd04590">
    <property type="entry name" value="CBS_pair_CorC_HlyC_assoc"/>
    <property type="match status" value="1"/>
</dbReference>
<dbReference type="InterPro" id="IPR019862">
    <property type="entry name" value="Motility-assoc_prot_GldE"/>
</dbReference>
<dbReference type="InterPro" id="IPR000644">
    <property type="entry name" value="CBS_dom"/>
</dbReference>
<feature type="transmembrane region" description="Helical" evidence="11">
    <location>
        <begin position="138"/>
        <end position="158"/>
    </location>
</feature>
<evidence type="ECO:0000256" key="5">
    <source>
        <dbReference type="ARBA" id="ARBA00022737"/>
    </source>
</evidence>
<dbReference type="InterPro" id="IPR044751">
    <property type="entry name" value="Ion_transp-like_CBS"/>
</dbReference>
<keyword evidence="6 10" id="KW-1133">Transmembrane helix</keyword>
<keyword evidence="5" id="KW-0677">Repeat</keyword>
<comment type="caution">
    <text evidence="14">The sequence shown here is derived from an EMBL/GenBank/DDBJ whole genome shotgun (WGS) entry which is preliminary data.</text>
</comment>
<dbReference type="InterPro" id="IPR005170">
    <property type="entry name" value="Transptr-assoc_dom"/>
</dbReference>
<dbReference type="PANTHER" id="PTHR22777:SF32">
    <property type="entry name" value="UPF0053 INNER MEMBRANE PROTEIN YFJD"/>
    <property type="match status" value="1"/>
</dbReference>
<dbReference type="SUPFAM" id="SSF56176">
    <property type="entry name" value="FAD-binding/transporter-associated domain-like"/>
    <property type="match status" value="1"/>
</dbReference>
<dbReference type="InterPro" id="IPR036318">
    <property type="entry name" value="FAD-bd_PCMH-like_sf"/>
</dbReference>
<evidence type="ECO:0000259" key="12">
    <source>
        <dbReference type="PROSITE" id="PS51371"/>
    </source>
</evidence>
<reference evidence="15" key="1">
    <citation type="journal article" date="2019" name="Int. J. Syst. Evol. Microbiol.">
        <title>The Global Catalogue of Microorganisms (GCM) 10K type strain sequencing project: providing services to taxonomists for standard genome sequencing and annotation.</title>
        <authorList>
            <consortium name="The Broad Institute Genomics Platform"/>
            <consortium name="The Broad Institute Genome Sequencing Center for Infectious Disease"/>
            <person name="Wu L."/>
            <person name="Ma J."/>
        </authorList>
    </citation>
    <scope>NUCLEOTIDE SEQUENCE [LARGE SCALE GENOMIC DNA]</scope>
    <source>
        <strain evidence="15">CECT 7184</strain>
    </source>
</reference>
<evidence type="ECO:0000256" key="7">
    <source>
        <dbReference type="ARBA" id="ARBA00023122"/>
    </source>
</evidence>
<proteinExistence type="inferred from homology"/>
<dbReference type="PANTHER" id="PTHR22777">
    <property type="entry name" value="HEMOLYSIN-RELATED"/>
    <property type="match status" value="1"/>
</dbReference>
<evidence type="ECO:0000259" key="13">
    <source>
        <dbReference type="PROSITE" id="PS51846"/>
    </source>
</evidence>
<keyword evidence="3" id="KW-1003">Cell membrane</keyword>
<keyword evidence="4 10" id="KW-0812">Transmembrane</keyword>
<name>A0ABT8CUE8_9FLAO</name>
<gene>
    <name evidence="14" type="primary">gldE</name>
    <name evidence="14" type="ORF">QW060_13560</name>
</gene>
<evidence type="ECO:0000313" key="14">
    <source>
        <dbReference type="EMBL" id="MDN3708133.1"/>
    </source>
</evidence>
<evidence type="ECO:0000256" key="8">
    <source>
        <dbReference type="ARBA" id="ARBA00023136"/>
    </source>
</evidence>
<keyword evidence="7 9" id="KW-0129">CBS domain</keyword>
<dbReference type="Pfam" id="PF00571">
    <property type="entry name" value="CBS"/>
    <property type="match status" value="2"/>
</dbReference>
<evidence type="ECO:0000256" key="6">
    <source>
        <dbReference type="ARBA" id="ARBA00022989"/>
    </source>
</evidence>
<dbReference type="SMART" id="SM01091">
    <property type="entry name" value="CorC_HlyC"/>
    <property type="match status" value="1"/>
</dbReference>
<dbReference type="EMBL" id="JAUFQU010000001">
    <property type="protein sequence ID" value="MDN3708133.1"/>
    <property type="molecule type" value="Genomic_DNA"/>
</dbReference>
<dbReference type="InterPro" id="IPR016169">
    <property type="entry name" value="FAD-bd_PCMH_sub2"/>
</dbReference>
<sequence length="436" mass="50586">MDPEPAQRFLENPLVYLLLVIILLLVLSLIALISATEVAYFSSSKQRIEELLEKYPKQAGKYQKLLSKPVKLQTTLNITSVVFKIVFIITALQLKFYWLDHYLENFFATVIFFIVVIFCILFFGEVLPRIYAYRNTNLFIKSSINTVIFLNVVFTPFVHPLKKLSVWLTAKLHKADDTFSVEQLSQALEMTDYSETTEEEQKILEGIVSFGATEVSQVMTPRIDVFAIKSTAQFQEILPKIIDKGFSRIPVYEENIDQVLGVLFVKDLIPHIEKKMFNWLPLIREAYFIPENKKLDDLLKDFQTKKNHLAVVVDEFGETAGVITLEDILEEIVGEITDEFDDEEENYTQIDPNNYLFDGKISMKDFYRVLPFCEDDLEEFRREAETLAGFYLEQSESHPEINDEIEVAGVTFKITAADNRRIHQIRVTFDHENNEH</sequence>
<dbReference type="Proteomes" id="UP001242368">
    <property type="component" value="Unassembled WGS sequence"/>
</dbReference>
<keyword evidence="8 10" id="KW-0472">Membrane</keyword>
<comment type="subcellular location">
    <subcellularLocation>
        <location evidence="1">Cell membrane</location>
        <topology evidence="1">Multi-pass membrane protein</topology>
    </subcellularLocation>
</comment>
<keyword evidence="15" id="KW-1185">Reference proteome</keyword>
<dbReference type="SMART" id="SM00116">
    <property type="entry name" value="CBS"/>
    <property type="match status" value="2"/>
</dbReference>
<evidence type="ECO:0000256" key="10">
    <source>
        <dbReference type="PROSITE-ProRule" id="PRU01193"/>
    </source>
</evidence>
<evidence type="ECO:0000256" key="4">
    <source>
        <dbReference type="ARBA" id="ARBA00022692"/>
    </source>
</evidence>
<dbReference type="Pfam" id="PF01595">
    <property type="entry name" value="CNNM"/>
    <property type="match status" value="1"/>
</dbReference>
<dbReference type="RefSeq" id="WP_290364015.1">
    <property type="nucleotide sequence ID" value="NZ_JAUFQU010000001.1"/>
</dbReference>
<evidence type="ECO:0000256" key="1">
    <source>
        <dbReference type="ARBA" id="ARBA00004651"/>
    </source>
</evidence>